<dbReference type="SUPFAM" id="SSF49899">
    <property type="entry name" value="Concanavalin A-like lectins/glucanases"/>
    <property type="match status" value="1"/>
</dbReference>
<dbReference type="EMBL" id="QHKO01000006">
    <property type="protein sequence ID" value="RAL21179.1"/>
    <property type="molecule type" value="Genomic_DNA"/>
</dbReference>
<evidence type="ECO:0008006" key="3">
    <source>
        <dbReference type="Google" id="ProtNLM"/>
    </source>
</evidence>
<evidence type="ECO:0000313" key="2">
    <source>
        <dbReference type="Proteomes" id="UP000249169"/>
    </source>
</evidence>
<evidence type="ECO:0000313" key="1">
    <source>
        <dbReference type="EMBL" id="RAL21179.1"/>
    </source>
</evidence>
<dbReference type="OrthoDB" id="5506916at2"/>
<dbReference type="RefSeq" id="WP_111730467.1">
    <property type="nucleotide sequence ID" value="NZ_QHKO01000006.1"/>
</dbReference>
<dbReference type="AlphaFoldDB" id="A0A328C8V9"/>
<accession>A0A328C8V9</accession>
<sequence length="217" mass="24491">MRLSPLVFVTIPLLFTACDQAPEVPPVDPNLGLTGGQLVYSETFDDPSSTDEWQSGYPGWKYEEGKLKVAGARNDALWLQTPLPEHFRLSFEATAHSETGDLKFEILGDGRTHESGYVGIFGGWNNSLNIIARLDEHGDDRLVGAGDQRVEPERTYTFTVVRTDQRLRWYVDGKPFLTYDDRAPLQGPGHRHFAFNNWLAPASFDNVEMYDLKEVVK</sequence>
<proteinExistence type="predicted"/>
<name>A0A328C8V9_9DELT</name>
<organism evidence="1 2">
    <name type="scientific">Lujinxingia litoralis</name>
    <dbReference type="NCBI Taxonomy" id="2211119"/>
    <lineage>
        <taxon>Bacteria</taxon>
        <taxon>Deltaproteobacteria</taxon>
        <taxon>Bradymonadales</taxon>
        <taxon>Lujinxingiaceae</taxon>
        <taxon>Lujinxingia</taxon>
    </lineage>
</organism>
<reference evidence="1 2" key="1">
    <citation type="submission" date="2018-05" db="EMBL/GenBank/DDBJ databases">
        <title>Lujinxingia marina gen. nov. sp. nov., a new facultative anaerobic member of the class Deltaproteobacteria, and proposal of Lujinxingaceae fam. nov.</title>
        <authorList>
            <person name="Li C.-M."/>
        </authorList>
    </citation>
    <scope>NUCLEOTIDE SEQUENCE [LARGE SCALE GENOMIC DNA]</scope>
    <source>
        <strain evidence="1 2">B210</strain>
    </source>
</reference>
<dbReference type="PROSITE" id="PS51257">
    <property type="entry name" value="PROKAR_LIPOPROTEIN"/>
    <property type="match status" value="1"/>
</dbReference>
<dbReference type="InterPro" id="IPR013320">
    <property type="entry name" value="ConA-like_dom_sf"/>
</dbReference>
<gene>
    <name evidence="1" type="ORF">DL240_13685</name>
</gene>
<dbReference type="Proteomes" id="UP000249169">
    <property type="component" value="Unassembled WGS sequence"/>
</dbReference>
<protein>
    <recommendedName>
        <fullName evidence="3">Farnesoic acid O-methyl transferase domain-containing protein</fullName>
    </recommendedName>
</protein>
<comment type="caution">
    <text evidence="1">The sequence shown here is derived from an EMBL/GenBank/DDBJ whole genome shotgun (WGS) entry which is preliminary data.</text>
</comment>
<keyword evidence="2" id="KW-1185">Reference proteome</keyword>
<dbReference type="Gene3D" id="2.60.120.200">
    <property type="match status" value="2"/>
</dbReference>